<evidence type="ECO:0000313" key="1">
    <source>
        <dbReference type="EMBL" id="CAK9155903.1"/>
    </source>
</evidence>
<dbReference type="Proteomes" id="UP001642360">
    <property type="component" value="Unassembled WGS sequence"/>
</dbReference>
<keyword evidence="2" id="KW-1185">Reference proteome</keyword>
<evidence type="ECO:0000313" key="2">
    <source>
        <dbReference type="Proteomes" id="UP001642360"/>
    </source>
</evidence>
<sequence length="61" mass="6637">MMVLELLPFIGDSICSANLGVDKSCGRFIMEVTALGQARGVPGELDPFGKDLPFVFVGYWK</sequence>
<comment type="caution">
    <text evidence="1">The sequence shown here is derived from an EMBL/GenBank/DDBJ whole genome shotgun (WGS) entry which is preliminary data.</text>
</comment>
<dbReference type="EMBL" id="CAUOFW020002758">
    <property type="protein sequence ID" value="CAK9155903.1"/>
    <property type="molecule type" value="Genomic_DNA"/>
</dbReference>
<accession>A0ABC8SG47</accession>
<gene>
    <name evidence="1" type="ORF">ILEXP_LOCUS24318</name>
</gene>
<organism evidence="1 2">
    <name type="scientific">Ilex paraguariensis</name>
    <name type="common">yerba mate</name>
    <dbReference type="NCBI Taxonomy" id="185542"/>
    <lineage>
        <taxon>Eukaryota</taxon>
        <taxon>Viridiplantae</taxon>
        <taxon>Streptophyta</taxon>
        <taxon>Embryophyta</taxon>
        <taxon>Tracheophyta</taxon>
        <taxon>Spermatophyta</taxon>
        <taxon>Magnoliopsida</taxon>
        <taxon>eudicotyledons</taxon>
        <taxon>Gunneridae</taxon>
        <taxon>Pentapetalae</taxon>
        <taxon>asterids</taxon>
        <taxon>campanulids</taxon>
        <taxon>Aquifoliales</taxon>
        <taxon>Aquifoliaceae</taxon>
        <taxon>Ilex</taxon>
    </lineage>
</organism>
<reference evidence="1 2" key="1">
    <citation type="submission" date="2024-02" db="EMBL/GenBank/DDBJ databases">
        <authorList>
            <person name="Vignale AGUSTIN F."/>
            <person name="Sosa J E."/>
            <person name="Modenutti C."/>
        </authorList>
    </citation>
    <scope>NUCLEOTIDE SEQUENCE [LARGE SCALE GENOMIC DNA]</scope>
</reference>
<proteinExistence type="predicted"/>
<protein>
    <submittedName>
        <fullName evidence="1">Uncharacterized protein</fullName>
    </submittedName>
</protein>
<dbReference type="AlphaFoldDB" id="A0ABC8SG47"/>
<name>A0ABC8SG47_9AQUA</name>